<evidence type="ECO:0000313" key="4">
    <source>
        <dbReference type="Proteomes" id="UP000001449"/>
    </source>
</evidence>
<dbReference type="PROSITE" id="PS50076">
    <property type="entry name" value="DNAJ_2"/>
    <property type="match status" value="1"/>
</dbReference>
<dbReference type="Pfam" id="PF00226">
    <property type="entry name" value="DnaJ"/>
    <property type="match status" value="1"/>
</dbReference>
<reference evidence="3 4" key="2">
    <citation type="journal article" date="2008" name="Nature">
        <title>The Phaeodactylum genome reveals the evolutionary history of diatom genomes.</title>
        <authorList>
            <person name="Bowler C."/>
            <person name="Allen A.E."/>
            <person name="Badger J.H."/>
            <person name="Grimwood J."/>
            <person name="Jabbari K."/>
            <person name="Kuo A."/>
            <person name="Maheswari U."/>
            <person name="Martens C."/>
            <person name="Maumus F."/>
            <person name="Otillar R.P."/>
            <person name="Rayko E."/>
            <person name="Salamov A."/>
            <person name="Vandepoele K."/>
            <person name="Beszteri B."/>
            <person name="Gruber A."/>
            <person name="Heijde M."/>
            <person name="Katinka M."/>
            <person name="Mock T."/>
            <person name="Valentin K."/>
            <person name="Verret F."/>
            <person name="Berges J.A."/>
            <person name="Brownlee C."/>
            <person name="Cadoret J.P."/>
            <person name="Chiovitti A."/>
            <person name="Choi C.J."/>
            <person name="Coesel S."/>
            <person name="De Martino A."/>
            <person name="Detter J.C."/>
            <person name="Durkin C."/>
            <person name="Falciatore A."/>
            <person name="Fournet J."/>
            <person name="Haruta M."/>
            <person name="Huysman M.J."/>
            <person name="Jenkins B.D."/>
            <person name="Jiroutova K."/>
            <person name="Jorgensen R.E."/>
            <person name="Joubert Y."/>
            <person name="Kaplan A."/>
            <person name="Kroger N."/>
            <person name="Kroth P.G."/>
            <person name="La Roche J."/>
            <person name="Lindquist E."/>
            <person name="Lommer M."/>
            <person name="Martin-Jezequel V."/>
            <person name="Lopez P.J."/>
            <person name="Lucas S."/>
            <person name="Mangogna M."/>
            <person name="McGinnis K."/>
            <person name="Medlin L.K."/>
            <person name="Montsant A."/>
            <person name="Oudot-Le Secq M.P."/>
            <person name="Napoli C."/>
            <person name="Obornik M."/>
            <person name="Parker M.S."/>
            <person name="Petit J.L."/>
            <person name="Porcel B.M."/>
            <person name="Poulsen N."/>
            <person name="Robison M."/>
            <person name="Rychlewski L."/>
            <person name="Rynearson T.A."/>
            <person name="Schmutz J."/>
            <person name="Shapiro H."/>
            <person name="Siaut M."/>
            <person name="Stanley M."/>
            <person name="Sussman M.R."/>
            <person name="Taylor A.R."/>
            <person name="Vardi A."/>
            <person name="von Dassow P."/>
            <person name="Vyverman W."/>
            <person name="Willis A."/>
            <person name="Wyrwicz L.S."/>
            <person name="Rokhsar D.S."/>
            <person name="Weissenbach J."/>
            <person name="Armbrust E.V."/>
            <person name="Green B.R."/>
            <person name="Van de Peer Y."/>
            <person name="Grigoriev I.V."/>
        </authorList>
    </citation>
    <scope>NUCLEOTIDE SEQUENCE [LARGE SCALE GENOMIC DNA]</scope>
    <source>
        <strain evidence="3 4">CCMP1335</strain>
    </source>
</reference>
<dbReference type="InterPro" id="IPR050817">
    <property type="entry name" value="DjlA_DnaK_co-chaperone"/>
</dbReference>
<dbReference type="CDD" id="cd06257">
    <property type="entry name" value="DnaJ"/>
    <property type="match status" value="1"/>
</dbReference>
<accession>B8BRL4</accession>
<dbReference type="AlphaFoldDB" id="B8BRL4"/>
<evidence type="ECO:0000256" key="1">
    <source>
        <dbReference type="SAM" id="MobiDB-lite"/>
    </source>
</evidence>
<dbReference type="InParanoid" id="B8BRL4"/>
<dbReference type="PRINTS" id="PR00625">
    <property type="entry name" value="JDOMAIN"/>
</dbReference>
<dbReference type="PANTHER" id="PTHR24074">
    <property type="entry name" value="CO-CHAPERONE PROTEIN DJLA"/>
    <property type="match status" value="1"/>
</dbReference>
<name>B8BRL4_THAPS</name>
<evidence type="ECO:0000313" key="3">
    <source>
        <dbReference type="EMBL" id="EED96560.1"/>
    </source>
</evidence>
<dbReference type="GeneID" id="7449103"/>
<keyword evidence="4" id="KW-1185">Reference proteome</keyword>
<feature type="region of interest" description="Disordered" evidence="1">
    <location>
        <begin position="425"/>
        <end position="471"/>
    </location>
</feature>
<feature type="region of interest" description="Disordered" evidence="1">
    <location>
        <begin position="500"/>
        <end position="540"/>
    </location>
</feature>
<dbReference type="KEGG" id="tps:THAPSDRAFT_1668"/>
<feature type="compositionally biased region" description="Low complexity" evidence="1">
    <location>
        <begin position="429"/>
        <end position="452"/>
    </location>
</feature>
<evidence type="ECO:0000259" key="2">
    <source>
        <dbReference type="PROSITE" id="PS50076"/>
    </source>
</evidence>
<dbReference type="Proteomes" id="UP000001449">
    <property type="component" value="Chromosome 1"/>
</dbReference>
<dbReference type="eggNOG" id="KOG0714">
    <property type="taxonomic scope" value="Eukaryota"/>
</dbReference>
<feature type="compositionally biased region" description="Basic and acidic residues" evidence="1">
    <location>
        <begin position="500"/>
        <end position="532"/>
    </location>
</feature>
<proteinExistence type="predicted"/>
<dbReference type="STRING" id="35128.B8BRL4"/>
<dbReference type="InterPro" id="IPR001623">
    <property type="entry name" value="DnaJ_domain"/>
</dbReference>
<dbReference type="PaxDb" id="35128-Thaps1668"/>
<sequence length="540" mass="62200">MATSCSLLRVKLRFALGGRFFSSRTRRGFQLDSLPFTVSPDEAYKHFEDWATKKQGLGPLLSVGGSIGSATLTAAYTPYWYFSLNVRFVSPIVSVGGGRYEWKPEPFRTAYTNAPNGVVHIPGLASYAGFSYRRSLMDPVHNTTLVFKNESIVPFGSWMLEPLKYQSSTQQHPPLEIFPDPWNATRERALSIIVDELSDMSNTQFQQQYNTTSEVQIEVERLSSRRIYMPTYVVDYTILGVTYRAFISGCDSSIAVSGVSHKSIFNAGSKSDNLLHGASSFLSHRVVPMAASALQFFGLRPFIALGQVAWGIMSRIVMKFHIIGLLGGGAMLAWRKVVRPYMDDRAASAEWERQRDHEAQMKETQFTYNEFRDNGLAKTYYTRNQQRILRRLSGEEGRTHEKEGQEWYTQWEEWAKQQWEHAQRDAYKQQQEWQQQRGAGGHQSQQQRQQQQFKKDQTQFQKTKKREEYKWDFNPEDPYSVLGISRNASKDEVSKAFRREMLKHHPDTMTGATERDKRIATERSKLISDAYRKIKASQKR</sequence>
<feature type="domain" description="J" evidence="2">
    <location>
        <begin position="477"/>
        <end position="540"/>
    </location>
</feature>
<organism evidence="3 4">
    <name type="scientific">Thalassiosira pseudonana</name>
    <name type="common">Marine diatom</name>
    <name type="synonym">Cyclotella nana</name>
    <dbReference type="NCBI Taxonomy" id="35128"/>
    <lineage>
        <taxon>Eukaryota</taxon>
        <taxon>Sar</taxon>
        <taxon>Stramenopiles</taxon>
        <taxon>Ochrophyta</taxon>
        <taxon>Bacillariophyta</taxon>
        <taxon>Coscinodiscophyceae</taxon>
        <taxon>Thalassiosirophycidae</taxon>
        <taxon>Thalassiosirales</taxon>
        <taxon>Thalassiosiraceae</taxon>
        <taxon>Thalassiosira</taxon>
    </lineage>
</organism>
<reference evidence="3 4" key="1">
    <citation type="journal article" date="2004" name="Science">
        <title>The genome of the diatom Thalassiosira pseudonana: ecology, evolution, and metabolism.</title>
        <authorList>
            <person name="Armbrust E.V."/>
            <person name="Berges J.A."/>
            <person name="Bowler C."/>
            <person name="Green B.R."/>
            <person name="Martinez D."/>
            <person name="Putnam N.H."/>
            <person name="Zhou S."/>
            <person name="Allen A.E."/>
            <person name="Apt K.E."/>
            <person name="Bechner M."/>
            <person name="Brzezinski M.A."/>
            <person name="Chaal B.K."/>
            <person name="Chiovitti A."/>
            <person name="Davis A.K."/>
            <person name="Demarest M.S."/>
            <person name="Detter J.C."/>
            <person name="Glavina T."/>
            <person name="Goodstein D."/>
            <person name="Hadi M.Z."/>
            <person name="Hellsten U."/>
            <person name="Hildebrand M."/>
            <person name="Jenkins B.D."/>
            <person name="Jurka J."/>
            <person name="Kapitonov V.V."/>
            <person name="Kroger N."/>
            <person name="Lau W.W."/>
            <person name="Lane T.W."/>
            <person name="Larimer F.W."/>
            <person name="Lippmeier J.C."/>
            <person name="Lucas S."/>
            <person name="Medina M."/>
            <person name="Montsant A."/>
            <person name="Obornik M."/>
            <person name="Parker M.S."/>
            <person name="Palenik B."/>
            <person name="Pazour G.J."/>
            <person name="Richardson P.M."/>
            <person name="Rynearson T.A."/>
            <person name="Saito M.A."/>
            <person name="Schwartz D.C."/>
            <person name="Thamatrakoln K."/>
            <person name="Valentin K."/>
            <person name="Vardi A."/>
            <person name="Wilkerson F.P."/>
            <person name="Rokhsar D.S."/>
        </authorList>
    </citation>
    <scope>NUCLEOTIDE SEQUENCE [LARGE SCALE GENOMIC DNA]</scope>
    <source>
        <strain evidence="3 4">CCMP1335</strain>
    </source>
</reference>
<dbReference type="SMART" id="SM00271">
    <property type="entry name" value="DnaJ"/>
    <property type="match status" value="1"/>
</dbReference>
<dbReference type="Gene3D" id="1.10.287.110">
    <property type="entry name" value="DnaJ domain"/>
    <property type="match status" value="1"/>
</dbReference>
<dbReference type="InterPro" id="IPR036869">
    <property type="entry name" value="J_dom_sf"/>
</dbReference>
<dbReference type="SUPFAM" id="SSF46565">
    <property type="entry name" value="Chaperone J-domain"/>
    <property type="match status" value="1"/>
</dbReference>
<gene>
    <name evidence="3" type="ORF">THAPSDRAFT_1668</name>
</gene>
<dbReference type="RefSeq" id="XP_002286919.1">
    <property type="nucleotide sequence ID" value="XM_002286883.1"/>
</dbReference>
<protein>
    <recommendedName>
        <fullName evidence="2">J domain-containing protein</fullName>
    </recommendedName>
</protein>
<dbReference type="OMA" id="DPWNATR"/>
<dbReference type="HOGENOM" id="CLU_538034_0_0_1"/>
<dbReference type="EMBL" id="CM000638">
    <property type="protein sequence ID" value="EED96560.1"/>
    <property type="molecule type" value="Genomic_DNA"/>
</dbReference>